<dbReference type="Proteomes" id="UP000028569">
    <property type="component" value="Chromosome"/>
</dbReference>
<dbReference type="InterPro" id="IPR028978">
    <property type="entry name" value="Chorismate_lyase_/UTRA_dom_sf"/>
</dbReference>
<dbReference type="SMART" id="SM00866">
    <property type="entry name" value="UTRA"/>
    <property type="match status" value="1"/>
</dbReference>
<dbReference type="SUPFAM" id="SSF64288">
    <property type="entry name" value="Chorismate lyase-like"/>
    <property type="match status" value="1"/>
</dbReference>
<dbReference type="GO" id="GO:0045892">
    <property type="term" value="P:negative regulation of DNA-templated transcription"/>
    <property type="evidence" value="ECO:0007669"/>
    <property type="project" value="TreeGrafter"/>
</dbReference>
<dbReference type="GO" id="GO:0003677">
    <property type="term" value="F:DNA binding"/>
    <property type="evidence" value="ECO:0007669"/>
    <property type="project" value="UniProtKB-KW"/>
</dbReference>
<evidence type="ECO:0000313" key="6">
    <source>
        <dbReference type="Proteomes" id="UP000028569"/>
    </source>
</evidence>
<dbReference type="PANTHER" id="PTHR44846">
    <property type="entry name" value="MANNOSYL-D-GLYCERATE TRANSPORT/METABOLISM SYSTEM REPRESSOR MNGR-RELATED"/>
    <property type="match status" value="1"/>
</dbReference>
<dbReference type="Gene3D" id="1.10.10.10">
    <property type="entry name" value="Winged helix-like DNA-binding domain superfamily/Winged helix DNA-binding domain"/>
    <property type="match status" value="1"/>
</dbReference>
<dbReference type="Pfam" id="PF07702">
    <property type="entry name" value="UTRA"/>
    <property type="match status" value="1"/>
</dbReference>
<dbReference type="PANTHER" id="PTHR44846:SF1">
    <property type="entry name" value="MANNOSYL-D-GLYCERATE TRANSPORT_METABOLISM SYSTEM REPRESSOR MNGR-RELATED"/>
    <property type="match status" value="1"/>
</dbReference>
<evidence type="ECO:0000256" key="2">
    <source>
        <dbReference type="ARBA" id="ARBA00023125"/>
    </source>
</evidence>
<keyword evidence="3" id="KW-0804">Transcription</keyword>
<dbReference type="Gene3D" id="3.40.1410.10">
    <property type="entry name" value="Chorismate lyase-like"/>
    <property type="match status" value="1"/>
</dbReference>
<name>A0A087VSU3_9BIFI</name>
<dbReference type="PRINTS" id="PR00035">
    <property type="entry name" value="HTHGNTR"/>
</dbReference>
<dbReference type="HOGENOM" id="CLU_063236_8_2_11"/>
<dbReference type="InterPro" id="IPR011663">
    <property type="entry name" value="UTRA"/>
</dbReference>
<dbReference type="SMART" id="SM00345">
    <property type="entry name" value="HTH_GNTR"/>
    <property type="match status" value="1"/>
</dbReference>
<dbReference type="EMBL" id="CP006018">
    <property type="protein sequence ID" value="AIC91430.1"/>
    <property type="molecule type" value="Genomic_DNA"/>
</dbReference>
<evidence type="ECO:0000256" key="3">
    <source>
        <dbReference type="ARBA" id="ARBA00023163"/>
    </source>
</evidence>
<dbReference type="KEGG" id="bii:BINDI_0144"/>
<dbReference type="AlphaFoldDB" id="A0A087VSU3"/>
<keyword evidence="1" id="KW-0805">Transcription regulation</keyword>
<evidence type="ECO:0000256" key="1">
    <source>
        <dbReference type="ARBA" id="ARBA00023015"/>
    </source>
</evidence>
<proteinExistence type="predicted"/>
<evidence type="ECO:0000259" key="4">
    <source>
        <dbReference type="PROSITE" id="PS50949"/>
    </source>
</evidence>
<dbReference type="FunFam" id="1.10.10.10:FF:000079">
    <property type="entry name" value="GntR family transcriptional regulator"/>
    <property type="match status" value="1"/>
</dbReference>
<keyword evidence="2" id="KW-0238">DNA-binding</keyword>
<dbReference type="SUPFAM" id="SSF46785">
    <property type="entry name" value="Winged helix' DNA-binding domain"/>
    <property type="match status" value="1"/>
</dbReference>
<dbReference type="InterPro" id="IPR050679">
    <property type="entry name" value="Bact_HTH_transcr_reg"/>
</dbReference>
<gene>
    <name evidence="5" type="ORF">BINDI_0144</name>
</gene>
<dbReference type="Pfam" id="PF00392">
    <property type="entry name" value="GntR"/>
    <property type="match status" value="1"/>
</dbReference>
<keyword evidence="6" id="KW-1185">Reference proteome</keyword>
<protein>
    <submittedName>
        <fullName evidence="5">Regulatory protein, GntR:Bacterial regulatory protein, GntR</fullName>
    </submittedName>
</protein>
<dbReference type="InterPro" id="IPR000524">
    <property type="entry name" value="Tscrpt_reg_HTH_GntR"/>
</dbReference>
<dbReference type="InterPro" id="IPR036390">
    <property type="entry name" value="WH_DNA-bd_sf"/>
</dbReference>
<feature type="domain" description="HTH gntR-type" evidence="4">
    <location>
        <begin position="8"/>
        <end position="76"/>
    </location>
</feature>
<dbReference type="CDD" id="cd07377">
    <property type="entry name" value="WHTH_GntR"/>
    <property type="match status" value="1"/>
</dbReference>
<dbReference type="InterPro" id="IPR036388">
    <property type="entry name" value="WH-like_DNA-bd_sf"/>
</dbReference>
<reference evidence="5 6" key="1">
    <citation type="journal article" date="2014" name="Appl. Environ. Microbiol.">
        <title>Genomic encyclopedia of type strains of the genus Bifidobacterium.</title>
        <authorList>
            <person name="Milani C."/>
            <person name="Lugli G.A."/>
            <person name="Duranti S."/>
            <person name="Turroni F."/>
            <person name="Bottacini F."/>
            <person name="Mangifesta M."/>
            <person name="Sanchez B."/>
            <person name="Viappiani A."/>
            <person name="Mancabelli L."/>
            <person name="Taminiau B."/>
            <person name="Delcenserie V."/>
            <person name="Barrangou R."/>
            <person name="Margolles A."/>
            <person name="van Sinderen D."/>
            <person name="Ventura M."/>
        </authorList>
    </citation>
    <scope>NUCLEOTIDE SEQUENCE [LARGE SCALE GENOMIC DNA]</scope>
    <source>
        <strain evidence="5 6">LMG 11587</strain>
    </source>
</reference>
<evidence type="ECO:0000313" key="5">
    <source>
        <dbReference type="EMBL" id="AIC91430.1"/>
    </source>
</evidence>
<organism evidence="5 6">
    <name type="scientific">Bifidobacterium [indicum] DSM 20214 = LMG 11587</name>
    <dbReference type="NCBI Taxonomy" id="1341694"/>
    <lineage>
        <taxon>Bacteria</taxon>
        <taxon>Bacillati</taxon>
        <taxon>Actinomycetota</taxon>
        <taxon>Actinomycetes</taxon>
        <taxon>Bifidobacteriales</taxon>
        <taxon>Bifidobacteriaceae</taxon>
        <taxon>Bifidobacterium</taxon>
    </lineage>
</organism>
<dbReference type="PROSITE" id="PS50949">
    <property type="entry name" value="HTH_GNTR"/>
    <property type="match status" value="1"/>
</dbReference>
<dbReference type="OrthoDB" id="8584262at2"/>
<accession>A0A087VSU3</accession>
<dbReference type="GO" id="GO:0003700">
    <property type="term" value="F:DNA-binding transcription factor activity"/>
    <property type="evidence" value="ECO:0007669"/>
    <property type="project" value="InterPro"/>
</dbReference>
<sequence length="237" mass="27161">MLKGDTQIPKYAQIKALLLSEIRSGQLAPGEKIPTEPQLCEQFGVSRITVRRAIEELVDDGYLLKKQGKGTFVRTHKIDRRVEYVMGFTESLTKAGYKPSSKVLECRLIHAEQWITEQLGDQPSEDVVYLKRLRMADNQPVMEENNYFPADRFAFLMHEDLSGSLYDLLERKHGIRPINPKTTRLGMTLADARLAKEMKVVIGTPCFEVHTLICDQDDRPVHVGHQFYLGEFYTFSL</sequence>